<organism evidence="2 3">
    <name type="scientific">Mesoplasma florum</name>
    <name type="common">Acholeplasma florum</name>
    <dbReference type="NCBI Taxonomy" id="2151"/>
    <lineage>
        <taxon>Bacteria</taxon>
        <taxon>Bacillati</taxon>
        <taxon>Mycoplasmatota</taxon>
        <taxon>Mollicutes</taxon>
        <taxon>Entomoplasmatales</taxon>
        <taxon>Entomoplasmataceae</taxon>
        <taxon>Mesoplasma</taxon>
    </lineage>
</organism>
<evidence type="ECO:0000256" key="1">
    <source>
        <dbReference type="SAM" id="SignalP"/>
    </source>
</evidence>
<keyword evidence="1" id="KW-0732">Signal</keyword>
<dbReference type="PROSITE" id="PS51257">
    <property type="entry name" value="PROKAR_LIPOPROTEIN"/>
    <property type="match status" value="1"/>
</dbReference>
<dbReference type="Proteomes" id="UP000239216">
    <property type="component" value="Chromosome"/>
</dbReference>
<evidence type="ECO:0000313" key="2">
    <source>
        <dbReference type="EMBL" id="AVN64518.1"/>
    </source>
</evidence>
<evidence type="ECO:0008006" key="4">
    <source>
        <dbReference type="Google" id="ProtNLM"/>
    </source>
</evidence>
<reference evidence="2 3" key="1">
    <citation type="submission" date="2017-07" db="EMBL/GenBank/DDBJ databases">
        <title>Comparative genomic analysis of Mesoplasma florum.</title>
        <authorList>
            <person name="Baby V."/>
            <person name="Lachance J.-C."/>
            <person name="Gagnon J."/>
            <person name="Lucier J.-F."/>
            <person name="Matteau D."/>
            <person name="Knight T.F."/>
            <person name="Rodrigue S."/>
        </authorList>
    </citation>
    <scope>NUCLEOTIDE SEQUENCE [LARGE SCALE GENOMIC DNA]</scope>
    <source>
        <strain evidence="2 3">CnuA-2</strain>
    </source>
</reference>
<protein>
    <recommendedName>
        <fullName evidence="4">Lipoprotein</fullName>
    </recommendedName>
</protein>
<dbReference type="AlphaFoldDB" id="A0A2R3P7Q2"/>
<proteinExistence type="predicted"/>
<name>A0A2R3P7Q2_MESFO</name>
<sequence length="255" mass="29693">MKKLLLFITGISLSTIAISSLVACTTNDYDKNDIEQPEINNTPIDLKSLDLITKVVLSSDEEFNEKLILEKLFFLNKEIKIDWNELTVIKNEEYFLTSLNENIYIGSVQIEIKQKININIFDPNIYLKLAEENPDTIIFNFKKSNPILENANLICEKNNNTWKILAKTSDENYDGYLILKVFIVKDIQEVIKQKEFKVTTLNTHEILVLKLIRNNYPELNNIKMSAIKLDKSHWSIIIDSNEVFYYGECIIELYI</sequence>
<feature type="chain" id="PRO_5015346294" description="Lipoprotein" evidence="1">
    <location>
        <begin position="20"/>
        <end position="255"/>
    </location>
</feature>
<dbReference type="RefSeq" id="WP_029511656.1">
    <property type="nucleotide sequence ID" value="NZ_CP022513.1"/>
</dbReference>
<gene>
    <name evidence="2" type="ORF">CG003_02490</name>
</gene>
<feature type="signal peptide" evidence="1">
    <location>
        <begin position="1"/>
        <end position="19"/>
    </location>
</feature>
<evidence type="ECO:0000313" key="3">
    <source>
        <dbReference type="Proteomes" id="UP000239216"/>
    </source>
</evidence>
<dbReference type="EMBL" id="CP022513">
    <property type="protein sequence ID" value="AVN64518.1"/>
    <property type="molecule type" value="Genomic_DNA"/>
</dbReference>
<accession>A0A2R3P7Q2</accession>